<evidence type="ECO:0000313" key="2">
    <source>
        <dbReference type="EMBL" id="AVP97520.1"/>
    </source>
</evidence>
<gene>
    <name evidence="2" type="ORF">C7S18_10070</name>
</gene>
<organism evidence="2 3">
    <name type="scientific">Ahniella affigens</name>
    <dbReference type="NCBI Taxonomy" id="2021234"/>
    <lineage>
        <taxon>Bacteria</taxon>
        <taxon>Pseudomonadati</taxon>
        <taxon>Pseudomonadota</taxon>
        <taxon>Gammaproteobacteria</taxon>
        <taxon>Lysobacterales</taxon>
        <taxon>Rhodanobacteraceae</taxon>
        <taxon>Ahniella</taxon>
    </lineage>
</organism>
<dbReference type="OrthoDB" id="9766710at2"/>
<evidence type="ECO:0000256" key="1">
    <source>
        <dbReference type="SAM" id="SignalP"/>
    </source>
</evidence>
<accession>A0A2P1PRQ1</accession>
<evidence type="ECO:0000313" key="3">
    <source>
        <dbReference type="Proteomes" id="UP000241074"/>
    </source>
</evidence>
<dbReference type="Proteomes" id="UP000241074">
    <property type="component" value="Chromosome"/>
</dbReference>
<dbReference type="SUPFAM" id="SSF48452">
    <property type="entry name" value="TPR-like"/>
    <property type="match status" value="2"/>
</dbReference>
<dbReference type="InterPro" id="IPR019734">
    <property type="entry name" value="TPR_rpt"/>
</dbReference>
<dbReference type="PANTHER" id="PTHR12558">
    <property type="entry name" value="CELL DIVISION CYCLE 16,23,27"/>
    <property type="match status" value="1"/>
</dbReference>
<proteinExistence type="predicted"/>
<feature type="signal peptide" evidence="1">
    <location>
        <begin position="1"/>
        <end position="30"/>
    </location>
</feature>
<dbReference type="Pfam" id="PF14559">
    <property type="entry name" value="TPR_19"/>
    <property type="match status" value="1"/>
</dbReference>
<dbReference type="PANTHER" id="PTHR12558:SF13">
    <property type="entry name" value="CELL DIVISION CYCLE PROTEIN 27 HOMOLOG"/>
    <property type="match status" value="1"/>
</dbReference>
<dbReference type="Gene3D" id="1.25.40.10">
    <property type="entry name" value="Tetratricopeptide repeat domain"/>
    <property type="match status" value="2"/>
</dbReference>
<dbReference type="AlphaFoldDB" id="A0A2P1PRQ1"/>
<dbReference type="Pfam" id="PF13432">
    <property type="entry name" value="TPR_16"/>
    <property type="match status" value="2"/>
</dbReference>
<reference evidence="2 3" key="1">
    <citation type="submission" date="2018-03" db="EMBL/GenBank/DDBJ databases">
        <title>Ahniella affigens gen. nov., sp. nov., a gammaproteobacterium isolated from sandy soil near a stream.</title>
        <authorList>
            <person name="Ko Y."/>
            <person name="Kim J.-H."/>
        </authorList>
    </citation>
    <scope>NUCLEOTIDE SEQUENCE [LARGE SCALE GENOMIC DNA]</scope>
    <source>
        <strain evidence="2 3">D13</strain>
    </source>
</reference>
<keyword evidence="1" id="KW-0732">Signal</keyword>
<reference evidence="2 3" key="2">
    <citation type="submission" date="2018-03" db="EMBL/GenBank/DDBJ databases">
        <authorList>
            <person name="Keele B.F."/>
        </authorList>
    </citation>
    <scope>NUCLEOTIDE SEQUENCE [LARGE SCALE GENOMIC DNA]</scope>
    <source>
        <strain evidence="2 3">D13</strain>
    </source>
</reference>
<dbReference type="SMART" id="SM00028">
    <property type="entry name" value="TPR"/>
    <property type="match status" value="5"/>
</dbReference>
<dbReference type="KEGG" id="xba:C7S18_10070"/>
<dbReference type="InterPro" id="IPR011990">
    <property type="entry name" value="TPR-like_helical_dom_sf"/>
</dbReference>
<keyword evidence="3" id="KW-1185">Reference proteome</keyword>
<dbReference type="EMBL" id="CP027860">
    <property type="protein sequence ID" value="AVP97520.1"/>
    <property type="molecule type" value="Genomic_DNA"/>
</dbReference>
<feature type="chain" id="PRO_5015109450" description="Tetratricopeptide repeat protein" evidence="1">
    <location>
        <begin position="31"/>
        <end position="570"/>
    </location>
</feature>
<name>A0A2P1PRQ1_9GAMM</name>
<sequence>MSDQEMTNVPHQIPRLLSLTLLPWLLVACAATGPRDAPEAALAPPSQLDNPGKALASRIGAEFARQDGREADVALELAASARLSDRPELARTALRAAMRARNDAVSTEMLSRWRALAPDDKLVDAYAAAMALGKGKTSDATALITPRQDDPKLPTDMVEALRWLPDLDRILPFLSTLADLSPTAAAAITYSRFADTAKAPEFARDILDSAIERAPEDAILRAYRARLVQESNPELARADLQQAVLLKPDSRELRLSLAAVEDLQGRTDLAARVLEAFPGKDEDVIGVQLAYAAKSEDPALITSACKRLAGLDKPHPSQRLQLLGTCAELAEDAAEAIRVYRQIGKDDAEFVEAQMRIAAVQVQGAQFADSQKTLEQLREAGTLNREELVRTYLLESESAATANDDKLALDALNRGLDALPDDQDLLYARSLRHENVGDIKGAEADLRRLIEIDPENADALNALGYTLADNTKRYQEALSLIEQAMVLKPDDAAILDSMGWVKFHMGELDEAISLLKAAYEKQAEAEIAAHLGEALWQAGREDEARLVWEEAKAQQPEDPALINTLKRYGL</sequence>
<evidence type="ECO:0008006" key="4">
    <source>
        <dbReference type="Google" id="ProtNLM"/>
    </source>
</evidence>
<protein>
    <recommendedName>
        <fullName evidence="4">Tetratricopeptide repeat protein</fullName>
    </recommendedName>
</protein>